<name>A0A6D2KP97_9BRAS</name>
<dbReference type="EMBL" id="CACVBM020001606">
    <property type="protein sequence ID" value="CAA7055121.1"/>
    <property type="molecule type" value="Genomic_DNA"/>
</dbReference>
<proteinExistence type="predicted"/>
<evidence type="ECO:0000313" key="1">
    <source>
        <dbReference type="EMBL" id="CAA7055121.1"/>
    </source>
</evidence>
<accession>A0A6D2KP97</accession>
<reference evidence="1" key="1">
    <citation type="submission" date="2020-01" db="EMBL/GenBank/DDBJ databases">
        <authorList>
            <person name="Mishra B."/>
        </authorList>
    </citation>
    <scope>NUCLEOTIDE SEQUENCE [LARGE SCALE GENOMIC DNA]</scope>
</reference>
<evidence type="ECO:0008006" key="3">
    <source>
        <dbReference type="Google" id="ProtNLM"/>
    </source>
</evidence>
<dbReference type="OrthoDB" id="1113141at2759"/>
<organism evidence="1 2">
    <name type="scientific">Microthlaspi erraticum</name>
    <dbReference type="NCBI Taxonomy" id="1685480"/>
    <lineage>
        <taxon>Eukaryota</taxon>
        <taxon>Viridiplantae</taxon>
        <taxon>Streptophyta</taxon>
        <taxon>Embryophyta</taxon>
        <taxon>Tracheophyta</taxon>
        <taxon>Spermatophyta</taxon>
        <taxon>Magnoliopsida</taxon>
        <taxon>eudicotyledons</taxon>
        <taxon>Gunneridae</taxon>
        <taxon>Pentapetalae</taxon>
        <taxon>rosids</taxon>
        <taxon>malvids</taxon>
        <taxon>Brassicales</taxon>
        <taxon>Brassicaceae</taxon>
        <taxon>Coluteocarpeae</taxon>
        <taxon>Microthlaspi</taxon>
    </lineage>
</organism>
<keyword evidence="2" id="KW-1185">Reference proteome</keyword>
<dbReference type="Proteomes" id="UP000467841">
    <property type="component" value="Unassembled WGS sequence"/>
</dbReference>
<protein>
    <recommendedName>
        <fullName evidence="3">Reverse transcriptase domain-containing protein</fullName>
    </recommendedName>
</protein>
<gene>
    <name evidence="1" type="ORF">MERR_LOCUS42357</name>
</gene>
<sequence length="123" mass="13721">MWLSLGDKNSGYFHAATRGRRARNNISVFEDDEGKTVYEEAKIAEVITNYFEKMFTSQTGSRAEAVNQGIKPSISTETNRRLTQIPSPQEVNATIFSIHPDKASGPDGFSASFFHSNWETIGE</sequence>
<dbReference type="AlphaFoldDB" id="A0A6D2KP97"/>
<evidence type="ECO:0000313" key="2">
    <source>
        <dbReference type="Proteomes" id="UP000467841"/>
    </source>
</evidence>
<comment type="caution">
    <text evidence="1">The sequence shown here is derived from an EMBL/GenBank/DDBJ whole genome shotgun (WGS) entry which is preliminary data.</text>
</comment>